<name>A0A8H5FHH0_9AGAR</name>
<dbReference type="PANTHER" id="PTHR37016:SF3">
    <property type="entry name" value="NEUTRAL PROTEASE 2-RELATED"/>
    <property type="match status" value="1"/>
</dbReference>
<keyword evidence="3" id="KW-0645">Protease</keyword>
<dbReference type="InterPro" id="IPR029463">
    <property type="entry name" value="Lys_MEP"/>
</dbReference>
<dbReference type="EMBL" id="JAACJK010000057">
    <property type="protein sequence ID" value="KAF5336941.1"/>
    <property type="molecule type" value="Genomic_DNA"/>
</dbReference>
<evidence type="ECO:0000256" key="5">
    <source>
        <dbReference type="ARBA" id="ARBA00022801"/>
    </source>
</evidence>
<evidence type="ECO:0000256" key="3">
    <source>
        <dbReference type="ARBA" id="ARBA00022670"/>
    </source>
</evidence>
<evidence type="ECO:0000313" key="11">
    <source>
        <dbReference type="Proteomes" id="UP000541558"/>
    </source>
</evidence>
<dbReference type="SUPFAM" id="SSF55486">
    <property type="entry name" value="Metalloproteases ('zincins'), catalytic domain"/>
    <property type="match status" value="1"/>
</dbReference>
<evidence type="ECO:0000256" key="4">
    <source>
        <dbReference type="ARBA" id="ARBA00022723"/>
    </source>
</evidence>
<dbReference type="InterPro" id="IPR024079">
    <property type="entry name" value="MetalloPept_cat_dom_sf"/>
</dbReference>
<keyword evidence="5" id="KW-0378">Hydrolase</keyword>
<dbReference type="OrthoDB" id="412874at2759"/>
<dbReference type="Gene3D" id="3.40.390.10">
    <property type="entry name" value="Collagenase (Catalytic Domain)"/>
    <property type="match status" value="1"/>
</dbReference>
<gene>
    <name evidence="10" type="ORF">D9611_002883</name>
</gene>
<dbReference type="GO" id="GO:0004222">
    <property type="term" value="F:metalloendopeptidase activity"/>
    <property type="evidence" value="ECO:0007669"/>
    <property type="project" value="InterPro"/>
</dbReference>
<keyword evidence="7" id="KW-0482">Metalloprotease</keyword>
<comment type="caution">
    <text evidence="10">The sequence shown here is derived from an EMBL/GenBank/DDBJ whole genome shotgun (WGS) entry which is preliminary data.</text>
</comment>
<dbReference type="GO" id="GO:0046872">
    <property type="term" value="F:metal ion binding"/>
    <property type="evidence" value="ECO:0007669"/>
    <property type="project" value="UniProtKB-KW"/>
</dbReference>
<dbReference type="Proteomes" id="UP000541558">
    <property type="component" value="Unassembled WGS sequence"/>
</dbReference>
<feature type="chain" id="PRO_5034046934" description="Lysine-specific metallo-endopeptidase domain-containing protein" evidence="8">
    <location>
        <begin position="19"/>
        <end position="344"/>
    </location>
</feature>
<proteinExistence type="inferred from homology"/>
<dbReference type="InterPro" id="IPR050414">
    <property type="entry name" value="Fungal_M35_metalloproteases"/>
</dbReference>
<evidence type="ECO:0000256" key="7">
    <source>
        <dbReference type="ARBA" id="ARBA00023049"/>
    </source>
</evidence>
<evidence type="ECO:0000256" key="1">
    <source>
        <dbReference type="ARBA" id="ARBA00001947"/>
    </source>
</evidence>
<evidence type="ECO:0000256" key="6">
    <source>
        <dbReference type="ARBA" id="ARBA00022833"/>
    </source>
</evidence>
<keyword evidence="6" id="KW-0862">Zinc</keyword>
<keyword evidence="11" id="KW-1185">Reference proteome</keyword>
<comment type="cofactor">
    <cofactor evidence="1">
        <name>Zn(2+)</name>
        <dbReference type="ChEBI" id="CHEBI:29105"/>
    </cofactor>
</comment>
<feature type="signal peptide" evidence="8">
    <location>
        <begin position="1"/>
        <end position="18"/>
    </location>
</feature>
<dbReference type="Gene3D" id="2.60.40.2970">
    <property type="match status" value="1"/>
</dbReference>
<dbReference type="GO" id="GO:0006508">
    <property type="term" value="P:proteolysis"/>
    <property type="evidence" value="ECO:0007669"/>
    <property type="project" value="UniProtKB-KW"/>
</dbReference>
<organism evidence="10 11">
    <name type="scientific">Ephemerocybe angulata</name>
    <dbReference type="NCBI Taxonomy" id="980116"/>
    <lineage>
        <taxon>Eukaryota</taxon>
        <taxon>Fungi</taxon>
        <taxon>Dikarya</taxon>
        <taxon>Basidiomycota</taxon>
        <taxon>Agaricomycotina</taxon>
        <taxon>Agaricomycetes</taxon>
        <taxon>Agaricomycetidae</taxon>
        <taxon>Agaricales</taxon>
        <taxon>Agaricineae</taxon>
        <taxon>Psathyrellaceae</taxon>
        <taxon>Ephemerocybe</taxon>
    </lineage>
</organism>
<feature type="domain" description="Lysine-specific metallo-endopeptidase" evidence="9">
    <location>
        <begin position="207"/>
        <end position="338"/>
    </location>
</feature>
<keyword evidence="4" id="KW-0479">Metal-binding</keyword>
<dbReference type="Pfam" id="PF14521">
    <property type="entry name" value="Aspzincin_M35"/>
    <property type="match status" value="1"/>
</dbReference>
<sequence>MVAIQALVALAASLAAAAAPGLTLRVEGPESVTDVENFKISTVLTNTGNETLRILNDPLGPLSKLPTETFSIVNSEGSAARFGGVKAKYVPSTAAALGDYTSLAPGESVTVNHELSDAYNLTGSGVGTYNVMPRNLFYLVNEANQISTFRAHLSGAHKTYITGRLAKVTPSPSLFKRARYISCSASQQRALAEAANSAQASASEAKSYFDNDVATQRYTTWFGAADRARQSTVASHFTAINGNNFTDFTYDCTCRVRDIYAYVRPGDFGRIYLCGAFWNTANTGADSRAGTLIHEASHFTANGGTGDFAYGQEDAMGLASENPDQAVMNADSHEYFTENAPFLD</sequence>
<protein>
    <recommendedName>
        <fullName evidence="9">Lysine-specific metallo-endopeptidase domain-containing protein</fullName>
    </recommendedName>
</protein>
<dbReference type="SMART" id="SM01351">
    <property type="entry name" value="Aspzincin_M35"/>
    <property type="match status" value="1"/>
</dbReference>
<evidence type="ECO:0000256" key="8">
    <source>
        <dbReference type="SAM" id="SignalP"/>
    </source>
</evidence>
<evidence type="ECO:0000256" key="2">
    <source>
        <dbReference type="ARBA" id="ARBA00010279"/>
    </source>
</evidence>
<keyword evidence="8" id="KW-0732">Signal</keyword>
<dbReference type="PANTHER" id="PTHR37016">
    <property type="match status" value="1"/>
</dbReference>
<evidence type="ECO:0000259" key="9">
    <source>
        <dbReference type="SMART" id="SM01351"/>
    </source>
</evidence>
<accession>A0A8H5FHH0</accession>
<evidence type="ECO:0000313" key="10">
    <source>
        <dbReference type="EMBL" id="KAF5336941.1"/>
    </source>
</evidence>
<dbReference type="AlphaFoldDB" id="A0A8H5FHH0"/>
<reference evidence="10 11" key="1">
    <citation type="journal article" date="2020" name="ISME J.">
        <title>Uncovering the hidden diversity of litter-decomposition mechanisms in mushroom-forming fungi.</title>
        <authorList>
            <person name="Floudas D."/>
            <person name="Bentzer J."/>
            <person name="Ahren D."/>
            <person name="Johansson T."/>
            <person name="Persson P."/>
            <person name="Tunlid A."/>
        </authorList>
    </citation>
    <scope>NUCLEOTIDE SEQUENCE [LARGE SCALE GENOMIC DNA]</scope>
    <source>
        <strain evidence="10 11">CBS 175.51</strain>
    </source>
</reference>
<comment type="similarity">
    <text evidence="2">Belongs to the peptidase M35 family.</text>
</comment>